<dbReference type="InterPro" id="IPR047589">
    <property type="entry name" value="DUF11_rpt"/>
</dbReference>
<feature type="domain" description="Secretion system C-terminal sorting" evidence="2">
    <location>
        <begin position="1313"/>
        <end position="1384"/>
    </location>
</feature>
<evidence type="ECO:0000259" key="2">
    <source>
        <dbReference type="Pfam" id="PF18962"/>
    </source>
</evidence>
<dbReference type="EMBL" id="MTSE01000001">
    <property type="protein sequence ID" value="OUJ76171.1"/>
    <property type="molecule type" value="Genomic_DNA"/>
</dbReference>
<dbReference type="Gene3D" id="2.60.40.2810">
    <property type="match status" value="3"/>
</dbReference>
<organism evidence="3 4">
    <name type="scientific">Hymenobacter crusticola</name>
    <dbReference type="NCBI Taxonomy" id="1770526"/>
    <lineage>
        <taxon>Bacteria</taxon>
        <taxon>Pseudomonadati</taxon>
        <taxon>Bacteroidota</taxon>
        <taxon>Cytophagia</taxon>
        <taxon>Cytophagales</taxon>
        <taxon>Hymenobacteraceae</taxon>
        <taxon>Hymenobacter</taxon>
    </lineage>
</organism>
<evidence type="ECO:0000313" key="4">
    <source>
        <dbReference type="Proteomes" id="UP000194873"/>
    </source>
</evidence>
<dbReference type="Pfam" id="PF17963">
    <property type="entry name" value="Big_9"/>
    <property type="match status" value="3"/>
</dbReference>
<evidence type="ECO:0008006" key="5">
    <source>
        <dbReference type="Google" id="ProtNLM"/>
    </source>
</evidence>
<dbReference type="Pfam" id="PF01345">
    <property type="entry name" value="DUF11"/>
    <property type="match status" value="2"/>
</dbReference>
<feature type="domain" description="DUF11" evidence="1">
    <location>
        <begin position="452"/>
        <end position="561"/>
    </location>
</feature>
<name>A0A243WM42_9BACT</name>
<proteinExistence type="predicted"/>
<feature type="domain" description="DUF11" evidence="1">
    <location>
        <begin position="578"/>
        <end position="691"/>
    </location>
</feature>
<dbReference type="Gene3D" id="2.60.40.10">
    <property type="entry name" value="Immunoglobulins"/>
    <property type="match status" value="1"/>
</dbReference>
<comment type="caution">
    <text evidence="3">The sequence shown here is derived from an EMBL/GenBank/DDBJ whole genome shotgun (WGS) entry which is preliminary data.</text>
</comment>
<dbReference type="NCBIfam" id="TIGR01451">
    <property type="entry name" value="B_ant_repeat"/>
    <property type="match status" value="1"/>
</dbReference>
<keyword evidence="4" id="KW-1185">Reference proteome</keyword>
<accession>A0A243WM42</accession>
<dbReference type="InterPro" id="IPR026444">
    <property type="entry name" value="Secre_tail"/>
</dbReference>
<protein>
    <recommendedName>
        <fullName evidence="5">Secretion system C-terminal sorting domain-containing protein</fullName>
    </recommendedName>
</protein>
<dbReference type="InterPro" id="IPR013783">
    <property type="entry name" value="Ig-like_fold"/>
</dbReference>
<reference evidence="3 4" key="1">
    <citation type="submission" date="2017-01" db="EMBL/GenBank/DDBJ databases">
        <title>A new Hymenobacter.</title>
        <authorList>
            <person name="Liang Y."/>
            <person name="Feng F."/>
        </authorList>
    </citation>
    <scope>NUCLEOTIDE SEQUENCE [LARGE SCALE GENOMIC DNA]</scope>
    <source>
        <strain evidence="3">MIMBbqt21</strain>
    </source>
</reference>
<dbReference type="NCBIfam" id="TIGR04183">
    <property type="entry name" value="Por_Secre_tail"/>
    <property type="match status" value="1"/>
</dbReference>
<evidence type="ECO:0000313" key="3">
    <source>
        <dbReference type="EMBL" id="OUJ76171.1"/>
    </source>
</evidence>
<dbReference type="Pfam" id="PF18962">
    <property type="entry name" value="Por_Secre_tail"/>
    <property type="match status" value="1"/>
</dbReference>
<evidence type="ECO:0000259" key="1">
    <source>
        <dbReference type="Pfam" id="PF01345"/>
    </source>
</evidence>
<dbReference type="InterPro" id="IPR001434">
    <property type="entry name" value="OmcB-like_DUF11"/>
</dbReference>
<sequence length="1387" mass="138643">MVATFSVAVKKLRLTYKNNTTAGNPSGQAIGIDKISWCKSPIAVNDAATTLLNQPITVDILGNDVAGDAAISPGTVVLAGTQAGGTFTVNPTTGAVTFTPESNIAGQTQIGYTVKDANGVTSNQGVLTIRVTNPPTANSDDAQTPLNTSLSNIDVLANDASSSGNYAINKASLALVAGSQTGGTFTANTAAGANQGTISFTPNTGFVGAASVKYTVSNALGEVSNQAILSVVVTRAPTTTADAASISYNAGAVTVDVISNDTPASSDAPNSIDPNSILLSSATGTNGGTFAVSNGKVSFTPPAASTFPNNITSRATSVNYTVKNNASPAQTSSPTAITVTLTNTAPVVVADNVATLQNRAMTNINVLANDADADGNATINKSTVAVTGTQTGGTFTVNTVAGPNQGTINFTPTNNFTGNASVQYTVRDEKGLLSNTAFLTIVVTTTTVDVVTTMSGPTTASSGSYVTYAVTVKNNSNANATNVSPRVQLPTGLQTVTASLDATYNPASGIVVFPSATYAANSTIQTATVRFVMPASGSVTGVASSVSSNTAFTTPSNDDGTSAASQVTTIATQVADVAATITGPTATAPGGRTVLNIVASNYGPSAATNVLLRATISRNLTGVTVSDGGSYDANTGVITLPAIASLAPSASTGFNVALTAPKASDQPVVGTVSSTSATTDPVANNNDGSASFSNIRVAISNTVSSQACLTVSTTDVTTAANQQINTYYAGLGTAAANSSTLTVGPALSTTDAANIVPGDLLLIIQMQGAQIDYSNTNAYGDGIASTDSPANGTLGTNLTAGLYEYRYVETTSASATVASGGTLTLSSPLTNTYTNADATATEGQRRFQVIRVPRYRNLTLGADLAPAAWNGKTGGVVVLEVGGTLNFNGYTINASGMGFRGGAGRQLGGTNDASVSNQDYVTSSSIAVNGSKGEGTAGTPRYVNNNGALLDNTAEGYPGGSYGRGAPGNAGGGGTDGTTVTNANNTGGGGGSNGGFGGQGGNSWNQGAPTGGNGGAPFLQASPSRVVMGGGGGAGTTNNGTGTPGGGFASSGTAGGGIVIVNTNQVAGTGTINVNGADNTSTVANDGAGGGGAGGSVIFLAQGNLSNITILAKGGQGGNDNLAPQAQGHGPGGGGSAGVVFTSSAINNSSEILPGASGQTGGSNGNFSFGSTIGTQFAGLVRNTILQGDVPNITQASNCTVLPLPVELIQFAVKVQASQVQLSWTTASEKNSNYFAVERSTDSYSFEQIGKVNSYGTTTTKQSYTFADTEASRYAGQMLYYRLRQVDTDGTITYSPVRSVMLKAGVATFDLSPNPTSDYVTLDLTTLPTEHFHVSCHDVSGRNLGRLEQDIRGGQATTLNVSALPAGIYIVTVQGATQVLTRRLVKQ</sequence>
<gene>
    <name evidence="3" type="ORF">BXP70_02565</name>
</gene>
<dbReference type="Proteomes" id="UP000194873">
    <property type="component" value="Unassembled WGS sequence"/>
</dbReference>